<dbReference type="EMBL" id="JBCEZU010000067">
    <property type="protein sequence ID" value="KAK9533626.1"/>
    <property type="molecule type" value="Genomic_DNA"/>
</dbReference>
<protein>
    <submittedName>
        <fullName evidence="2">Uncharacterized protein</fullName>
    </submittedName>
</protein>
<accession>A0AAW1FGH7</accession>
<organism evidence="2 3">
    <name type="scientific">Zoarces viviparus</name>
    <name type="common">Viviparous eelpout</name>
    <name type="synonym">Blennius viviparus</name>
    <dbReference type="NCBI Taxonomy" id="48416"/>
    <lineage>
        <taxon>Eukaryota</taxon>
        <taxon>Metazoa</taxon>
        <taxon>Chordata</taxon>
        <taxon>Craniata</taxon>
        <taxon>Vertebrata</taxon>
        <taxon>Euteleostomi</taxon>
        <taxon>Actinopterygii</taxon>
        <taxon>Neopterygii</taxon>
        <taxon>Teleostei</taxon>
        <taxon>Neoteleostei</taxon>
        <taxon>Acanthomorphata</taxon>
        <taxon>Eupercaria</taxon>
        <taxon>Perciformes</taxon>
        <taxon>Cottioidei</taxon>
        <taxon>Zoarcales</taxon>
        <taxon>Zoarcidae</taxon>
        <taxon>Zoarcinae</taxon>
        <taxon>Zoarces</taxon>
    </lineage>
</organism>
<sequence>MIQGGFLEAQTALTQQANRHRRAHLRHAREQRRHKAVYSVNEGFQRLKLVRRPTERDIFWDETTGQSLDPSELLVPETERKDSLETKDLSRRTEREVVRKDDG</sequence>
<gene>
    <name evidence="2" type="ORF">VZT92_008732</name>
</gene>
<dbReference type="Proteomes" id="UP001488805">
    <property type="component" value="Unassembled WGS sequence"/>
</dbReference>
<evidence type="ECO:0000256" key="1">
    <source>
        <dbReference type="SAM" id="MobiDB-lite"/>
    </source>
</evidence>
<reference evidence="2 3" key="1">
    <citation type="journal article" date="2024" name="Genome Biol. Evol.">
        <title>Chromosome-level genome assembly of the viviparous eelpout Zoarces viviparus.</title>
        <authorList>
            <person name="Fuhrmann N."/>
            <person name="Brasseur M.V."/>
            <person name="Bakowski C.E."/>
            <person name="Podsiadlowski L."/>
            <person name="Prost S."/>
            <person name="Krehenwinkel H."/>
            <person name="Mayer C."/>
        </authorList>
    </citation>
    <scope>NUCLEOTIDE SEQUENCE [LARGE SCALE GENOMIC DNA]</scope>
    <source>
        <strain evidence="2">NO-MEL_2022_Ind0_liver</strain>
    </source>
</reference>
<keyword evidence="3" id="KW-1185">Reference proteome</keyword>
<evidence type="ECO:0000313" key="3">
    <source>
        <dbReference type="Proteomes" id="UP001488805"/>
    </source>
</evidence>
<comment type="caution">
    <text evidence="2">The sequence shown here is derived from an EMBL/GenBank/DDBJ whole genome shotgun (WGS) entry which is preliminary data.</text>
</comment>
<proteinExistence type="predicted"/>
<dbReference type="AlphaFoldDB" id="A0AAW1FGH7"/>
<name>A0AAW1FGH7_ZOAVI</name>
<feature type="compositionally biased region" description="Basic and acidic residues" evidence="1">
    <location>
        <begin position="77"/>
        <end position="103"/>
    </location>
</feature>
<evidence type="ECO:0000313" key="2">
    <source>
        <dbReference type="EMBL" id="KAK9533626.1"/>
    </source>
</evidence>
<feature type="region of interest" description="Disordered" evidence="1">
    <location>
        <begin position="68"/>
        <end position="103"/>
    </location>
</feature>